<dbReference type="EMBL" id="JAKLJA010000017">
    <property type="protein sequence ID" value="MCG5075609.1"/>
    <property type="molecule type" value="Genomic_DNA"/>
</dbReference>
<organism evidence="2 3">
    <name type="scientific">Paraburkholderia tagetis</name>
    <dbReference type="NCBI Taxonomy" id="2913261"/>
    <lineage>
        <taxon>Bacteria</taxon>
        <taxon>Pseudomonadati</taxon>
        <taxon>Pseudomonadota</taxon>
        <taxon>Betaproteobacteria</taxon>
        <taxon>Burkholderiales</taxon>
        <taxon>Burkholderiaceae</taxon>
        <taxon>Paraburkholderia</taxon>
    </lineage>
</organism>
<protein>
    <submittedName>
        <fullName evidence="2">Uncharacterized protein</fullName>
    </submittedName>
</protein>
<evidence type="ECO:0000313" key="3">
    <source>
        <dbReference type="Proteomes" id="UP001139308"/>
    </source>
</evidence>
<gene>
    <name evidence="2" type="ORF">L5014_19910</name>
</gene>
<dbReference type="AlphaFoldDB" id="A0A9X1UGF6"/>
<accession>A0A9X1UGF6</accession>
<sequence>MQATTTMTIGSRAKRKPVRNKKPGSEMLVAEWTIEHAQTPEHVSISFVVRSNGTDEPARCVTSRFLLPSESAAELIEDLRDALEGCAAMASLGGEVVSPEKADDGRGEYAGLPSNAEDVDPMSNHFALGAYGLVGN</sequence>
<comment type="caution">
    <text evidence="2">The sequence shown here is derived from an EMBL/GenBank/DDBJ whole genome shotgun (WGS) entry which is preliminary data.</text>
</comment>
<dbReference type="Proteomes" id="UP001139308">
    <property type="component" value="Unassembled WGS sequence"/>
</dbReference>
<dbReference type="RefSeq" id="WP_238465465.1">
    <property type="nucleotide sequence ID" value="NZ_JAKLJA010000017.1"/>
</dbReference>
<feature type="compositionally biased region" description="Basic residues" evidence="1">
    <location>
        <begin position="12"/>
        <end position="22"/>
    </location>
</feature>
<evidence type="ECO:0000313" key="2">
    <source>
        <dbReference type="EMBL" id="MCG5075609.1"/>
    </source>
</evidence>
<proteinExistence type="predicted"/>
<keyword evidence="3" id="KW-1185">Reference proteome</keyword>
<reference evidence="2" key="1">
    <citation type="submission" date="2022-01" db="EMBL/GenBank/DDBJ databases">
        <title>Genome sequence and assembly of Parabukholderia sp. RG36.</title>
        <authorList>
            <person name="Chhetri G."/>
        </authorList>
    </citation>
    <scope>NUCLEOTIDE SEQUENCE</scope>
    <source>
        <strain evidence="2">RG36</strain>
    </source>
</reference>
<evidence type="ECO:0000256" key="1">
    <source>
        <dbReference type="SAM" id="MobiDB-lite"/>
    </source>
</evidence>
<name>A0A9X1UGF6_9BURK</name>
<feature type="region of interest" description="Disordered" evidence="1">
    <location>
        <begin position="1"/>
        <end position="23"/>
    </location>
</feature>